<evidence type="ECO:0000313" key="2">
    <source>
        <dbReference type="EMBL" id="KAJ8341282.1"/>
    </source>
</evidence>
<dbReference type="EMBL" id="JAINUF010000015">
    <property type="protein sequence ID" value="KAJ8341282.1"/>
    <property type="molecule type" value="Genomic_DNA"/>
</dbReference>
<accession>A0A9Q1IIP2</accession>
<keyword evidence="3" id="KW-1185">Reference proteome</keyword>
<evidence type="ECO:0000313" key="3">
    <source>
        <dbReference type="Proteomes" id="UP001152622"/>
    </source>
</evidence>
<dbReference type="AlphaFoldDB" id="A0A9Q1IIP2"/>
<feature type="compositionally biased region" description="Basic residues" evidence="1">
    <location>
        <begin position="145"/>
        <end position="156"/>
    </location>
</feature>
<sequence>MKKFFAMVLHNLVSLSKEKRWLAESVRRQRKEGGKGRTPRRAAKVKGWGLRSCILSDAATPVRLRSGTVRLRGVGLPSAAVLQGLHNRVGVSLERLGGNAGLTHSPPVTRSLAGPHSLSLCGRRGEVTERAVPQRRPAEPSSHRAAMRNYRRAQKS</sequence>
<evidence type="ECO:0000256" key="1">
    <source>
        <dbReference type="SAM" id="MobiDB-lite"/>
    </source>
</evidence>
<feature type="region of interest" description="Disordered" evidence="1">
    <location>
        <begin position="102"/>
        <end position="156"/>
    </location>
</feature>
<comment type="caution">
    <text evidence="2">The sequence shown here is derived from an EMBL/GenBank/DDBJ whole genome shotgun (WGS) entry which is preliminary data.</text>
</comment>
<reference evidence="2" key="1">
    <citation type="journal article" date="2023" name="Science">
        <title>Genome structures resolve the early diversification of teleost fishes.</title>
        <authorList>
            <person name="Parey E."/>
            <person name="Louis A."/>
            <person name="Montfort J."/>
            <person name="Bouchez O."/>
            <person name="Roques C."/>
            <person name="Iampietro C."/>
            <person name="Lluch J."/>
            <person name="Castinel A."/>
            <person name="Donnadieu C."/>
            <person name="Desvignes T."/>
            <person name="Floi Bucao C."/>
            <person name="Jouanno E."/>
            <person name="Wen M."/>
            <person name="Mejri S."/>
            <person name="Dirks R."/>
            <person name="Jansen H."/>
            <person name="Henkel C."/>
            <person name="Chen W.J."/>
            <person name="Zahm M."/>
            <person name="Cabau C."/>
            <person name="Klopp C."/>
            <person name="Thompson A.W."/>
            <person name="Robinson-Rechavi M."/>
            <person name="Braasch I."/>
            <person name="Lecointre G."/>
            <person name="Bobe J."/>
            <person name="Postlethwait J.H."/>
            <person name="Berthelot C."/>
            <person name="Roest Crollius H."/>
            <person name="Guiguen Y."/>
        </authorList>
    </citation>
    <scope>NUCLEOTIDE SEQUENCE</scope>
    <source>
        <strain evidence="2">WJC10195</strain>
    </source>
</reference>
<proteinExistence type="predicted"/>
<gene>
    <name evidence="2" type="ORF">SKAU_G00335730</name>
</gene>
<name>A0A9Q1IIP2_SYNKA</name>
<dbReference type="Proteomes" id="UP001152622">
    <property type="component" value="Chromosome 15"/>
</dbReference>
<protein>
    <submittedName>
        <fullName evidence="2">Uncharacterized protein</fullName>
    </submittedName>
</protein>
<organism evidence="2 3">
    <name type="scientific">Synaphobranchus kaupii</name>
    <name type="common">Kaup's arrowtooth eel</name>
    <dbReference type="NCBI Taxonomy" id="118154"/>
    <lineage>
        <taxon>Eukaryota</taxon>
        <taxon>Metazoa</taxon>
        <taxon>Chordata</taxon>
        <taxon>Craniata</taxon>
        <taxon>Vertebrata</taxon>
        <taxon>Euteleostomi</taxon>
        <taxon>Actinopterygii</taxon>
        <taxon>Neopterygii</taxon>
        <taxon>Teleostei</taxon>
        <taxon>Anguilliformes</taxon>
        <taxon>Synaphobranchidae</taxon>
        <taxon>Synaphobranchus</taxon>
    </lineage>
</organism>